<dbReference type="EMBL" id="KV417570">
    <property type="protein sequence ID" value="KZP18725.1"/>
    <property type="molecule type" value="Genomic_DNA"/>
</dbReference>
<keyword evidence="8" id="KW-0418">Kinase</keyword>
<keyword evidence="3" id="KW-0963">Cytoplasm</keyword>
<evidence type="ECO:0000256" key="5">
    <source>
        <dbReference type="ARBA" id="ARBA00022553"/>
    </source>
</evidence>
<dbReference type="STRING" id="436010.A0A166HCW9"/>
<name>A0A166HCW9_9AGAM</name>
<dbReference type="Gene3D" id="1.10.510.10">
    <property type="entry name" value="Transferase(Phosphotransferase) domain 1"/>
    <property type="match status" value="1"/>
</dbReference>
<feature type="domain" description="Protein kinase" evidence="12">
    <location>
        <begin position="114"/>
        <end position="448"/>
    </location>
</feature>
<evidence type="ECO:0000313" key="14">
    <source>
        <dbReference type="Proteomes" id="UP000076532"/>
    </source>
</evidence>
<dbReference type="InterPro" id="IPR000719">
    <property type="entry name" value="Prot_kinase_dom"/>
</dbReference>
<evidence type="ECO:0000259" key="12">
    <source>
        <dbReference type="PROSITE" id="PS50011"/>
    </source>
</evidence>
<dbReference type="GO" id="GO:0005524">
    <property type="term" value="F:ATP binding"/>
    <property type="evidence" value="ECO:0007669"/>
    <property type="project" value="UniProtKB-UniRule"/>
</dbReference>
<proteinExistence type="inferred from homology"/>
<keyword evidence="6" id="KW-0808">Transferase</keyword>
<comment type="subcellular location">
    <subcellularLocation>
        <location evidence="1">Cytoplasm</location>
    </subcellularLocation>
</comment>
<dbReference type="OrthoDB" id="9332038at2759"/>
<feature type="region of interest" description="Disordered" evidence="11">
    <location>
        <begin position="803"/>
        <end position="875"/>
    </location>
</feature>
<organism evidence="13 14">
    <name type="scientific">Athelia psychrophila</name>
    <dbReference type="NCBI Taxonomy" id="1759441"/>
    <lineage>
        <taxon>Eukaryota</taxon>
        <taxon>Fungi</taxon>
        <taxon>Dikarya</taxon>
        <taxon>Basidiomycota</taxon>
        <taxon>Agaricomycotina</taxon>
        <taxon>Agaricomycetes</taxon>
        <taxon>Agaricomycetidae</taxon>
        <taxon>Atheliales</taxon>
        <taxon>Atheliaceae</taxon>
        <taxon>Athelia</taxon>
    </lineage>
</organism>
<dbReference type="PROSITE" id="PS00108">
    <property type="entry name" value="PROTEIN_KINASE_ST"/>
    <property type="match status" value="1"/>
</dbReference>
<gene>
    <name evidence="13" type="ORF">FIBSPDRAFT_745084</name>
</gene>
<evidence type="ECO:0000256" key="7">
    <source>
        <dbReference type="ARBA" id="ARBA00022741"/>
    </source>
</evidence>
<protein>
    <submittedName>
        <fullName evidence="13">Kinase-like protein</fullName>
    </submittedName>
</protein>
<dbReference type="SMART" id="SM00220">
    <property type="entry name" value="S_TKc"/>
    <property type="match status" value="1"/>
</dbReference>
<feature type="region of interest" description="Disordered" evidence="11">
    <location>
        <begin position="537"/>
        <end position="598"/>
    </location>
</feature>
<dbReference type="AlphaFoldDB" id="A0A166HCW9"/>
<keyword evidence="5" id="KW-0597">Phosphoprotein</keyword>
<keyword evidence="9 10" id="KW-0067">ATP-binding</keyword>
<evidence type="ECO:0000256" key="6">
    <source>
        <dbReference type="ARBA" id="ARBA00022679"/>
    </source>
</evidence>
<evidence type="ECO:0000256" key="3">
    <source>
        <dbReference type="ARBA" id="ARBA00022490"/>
    </source>
</evidence>
<dbReference type="GO" id="GO:0005634">
    <property type="term" value="C:nucleus"/>
    <property type="evidence" value="ECO:0007669"/>
    <property type="project" value="TreeGrafter"/>
</dbReference>
<feature type="region of interest" description="Disordered" evidence="11">
    <location>
        <begin position="452"/>
        <end position="501"/>
    </location>
</feature>
<feature type="compositionally biased region" description="Low complexity" evidence="11">
    <location>
        <begin position="464"/>
        <end position="481"/>
    </location>
</feature>
<dbReference type="InterPro" id="IPR008271">
    <property type="entry name" value="Ser/Thr_kinase_AS"/>
</dbReference>
<comment type="similarity">
    <text evidence="2">Belongs to the protein kinase superfamily. CMGC Ser/Thr protein kinase family. MNB/DYRK subfamily.</text>
</comment>
<dbReference type="PROSITE" id="PS50011">
    <property type="entry name" value="PROTEIN_KINASE_DOM"/>
    <property type="match status" value="1"/>
</dbReference>
<keyword evidence="14" id="KW-1185">Reference proteome</keyword>
<feature type="region of interest" description="Disordered" evidence="11">
    <location>
        <begin position="1"/>
        <end position="21"/>
    </location>
</feature>
<dbReference type="GO" id="GO:0005737">
    <property type="term" value="C:cytoplasm"/>
    <property type="evidence" value="ECO:0007669"/>
    <property type="project" value="UniProtKB-SubCell"/>
</dbReference>
<evidence type="ECO:0000256" key="2">
    <source>
        <dbReference type="ARBA" id="ARBA00008867"/>
    </source>
</evidence>
<dbReference type="InterPro" id="IPR011009">
    <property type="entry name" value="Kinase-like_dom_sf"/>
</dbReference>
<feature type="compositionally biased region" description="Polar residues" evidence="11">
    <location>
        <begin position="579"/>
        <end position="594"/>
    </location>
</feature>
<dbReference type="SUPFAM" id="SSF56112">
    <property type="entry name" value="Protein kinase-like (PK-like)"/>
    <property type="match status" value="1"/>
</dbReference>
<keyword evidence="4" id="KW-0723">Serine/threonine-protein kinase</keyword>
<evidence type="ECO:0000256" key="4">
    <source>
        <dbReference type="ARBA" id="ARBA00022527"/>
    </source>
</evidence>
<feature type="compositionally biased region" description="Polar residues" evidence="11">
    <location>
        <begin position="840"/>
        <end position="856"/>
    </location>
</feature>
<evidence type="ECO:0000256" key="8">
    <source>
        <dbReference type="ARBA" id="ARBA00022777"/>
    </source>
</evidence>
<dbReference type="PROSITE" id="PS00107">
    <property type="entry name" value="PROTEIN_KINASE_ATP"/>
    <property type="match status" value="1"/>
</dbReference>
<dbReference type="FunFam" id="3.30.200.20:FF:000087">
    <property type="entry name" value="Dual specificity tyrosine-phosphorylation-regulated kinase 1A"/>
    <property type="match status" value="1"/>
</dbReference>
<dbReference type="PANTHER" id="PTHR24058">
    <property type="entry name" value="DUAL SPECIFICITY PROTEIN KINASE"/>
    <property type="match status" value="1"/>
</dbReference>
<dbReference type="Proteomes" id="UP000076532">
    <property type="component" value="Unassembled WGS sequence"/>
</dbReference>
<evidence type="ECO:0000313" key="13">
    <source>
        <dbReference type="EMBL" id="KZP18725.1"/>
    </source>
</evidence>
<dbReference type="Pfam" id="PF00069">
    <property type="entry name" value="Pkinase"/>
    <property type="match status" value="1"/>
</dbReference>
<sequence length="875" mass="96801">MQVDAPQHKRRASGFKRVRDARDLRPVVNQQPAGRRMGADGAYLSTLRQLTTNIIDTYHICNPQFRYESTHNPRRVLTKPSKPVHNDGYDNDDYDYILYVNDWLGTEEGHNGRYLILDILGQGTFGQVVKCQNMKTHEIVAVKVVKNKPAYFNQSMMEVTILELLNTQCDPQDEHHILRLRDSFIHRSHLCLVFELLSSNLYELIKQNQFQGLSTQLVKVFTAQLLDAMTVLKEARLIHCDLKPENILLKSLQSPQIKVIDFGSACHERQTVYTYIQSRFYRSPEVLLGIPYTASIDMWSLGCIAVELFLGLPLFPGTSEYNQITRIVEMVGMPPTYMLDMGKQTHQFFDSYMDHYGQKKYRLKTLEQYSREHNTNEQPGKQYFKATSLPEIVNTAPMPTFKSSSRQGQEMEKELNNRASFIDFCEGLLNLNPIQRWDPKQARMHPFITGEKFVRPFTPPQPPQQGTQSPSTTAITSTPAADPKRPYGGLVPSQPKGTRAYQDAASYNQTLAQHQAYTAQAQAATQAANNAFRNPYITAPGSVQQQPAPYAGPQDATNAAYPAQQPHSSGQMPTPPVQQYPSHTSGGGSNSLNIGATMVPAPPSNAYYNNSRNRANTVNEMDTVPPALARLQHMNQDVIAGRNALTPVLNRDDAMREWERRQTGKPPAAQPYPQLEFLQQQAELAGSGGVTNWALQQSAANVSGRYQPGTKLSHSYAPTIVVDEDRGPMSNARNAGRTGGGSAYSSAAITSPPQAYATNATAAGRYAAGYSQQQPQANASPFDAADRRTEIGNVYVPMQPDQYQSYTASSSQPAGSRNVAPPPLGAAQSFYGPSVAGIATQGQPANAQRNPFSGTNQPPPGPDGNRATGMDVWPR</sequence>
<evidence type="ECO:0000256" key="10">
    <source>
        <dbReference type="PROSITE-ProRule" id="PRU10141"/>
    </source>
</evidence>
<dbReference type="GO" id="GO:0004713">
    <property type="term" value="F:protein tyrosine kinase activity"/>
    <property type="evidence" value="ECO:0007669"/>
    <property type="project" value="TreeGrafter"/>
</dbReference>
<dbReference type="FunFam" id="1.10.510.10:FF:000380">
    <property type="entry name" value="Serine/threonine-protein kinase ppk15"/>
    <property type="match status" value="1"/>
</dbReference>
<feature type="binding site" evidence="10">
    <location>
        <position position="143"/>
    </location>
    <ligand>
        <name>ATP</name>
        <dbReference type="ChEBI" id="CHEBI:30616"/>
    </ligand>
</feature>
<evidence type="ECO:0000256" key="1">
    <source>
        <dbReference type="ARBA" id="ARBA00004496"/>
    </source>
</evidence>
<dbReference type="CDD" id="cd14212">
    <property type="entry name" value="PKc_YAK1"/>
    <property type="match status" value="1"/>
</dbReference>
<dbReference type="Gene3D" id="3.30.200.20">
    <property type="entry name" value="Phosphorylase Kinase, domain 1"/>
    <property type="match status" value="1"/>
</dbReference>
<keyword evidence="7 10" id="KW-0547">Nucleotide-binding</keyword>
<dbReference type="GO" id="GO:0004674">
    <property type="term" value="F:protein serine/threonine kinase activity"/>
    <property type="evidence" value="ECO:0007669"/>
    <property type="project" value="UniProtKB-KW"/>
</dbReference>
<dbReference type="PANTHER" id="PTHR24058:SF17">
    <property type="entry name" value="HOMEODOMAIN INTERACTING PROTEIN KINASE, ISOFORM D"/>
    <property type="match status" value="1"/>
</dbReference>
<feature type="compositionally biased region" description="Polar residues" evidence="11">
    <location>
        <begin position="803"/>
        <end position="815"/>
    </location>
</feature>
<reference evidence="13 14" key="1">
    <citation type="journal article" date="2016" name="Mol. Biol. Evol.">
        <title>Comparative Genomics of Early-Diverging Mushroom-Forming Fungi Provides Insights into the Origins of Lignocellulose Decay Capabilities.</title>
        <authorList>
            <person name="Nagy L.G."/>
            <person name="Riley R."/>
            <person name="Tritt A."/>
            <person name="Adam C."/>
            <person name="Daum C."/>
            <person name="Floudas D."/>
            <person name="Sun H."/>
            <person name="Yadav J.S."/>
            <person name="Pangilinan J."/>
            <person name="Larsson K.H."/>
            <person name="Matsuura K."/>
            <person name="Barry K."/>
            <person name="Labutti K."/>
            <person name="Kuo R."/>
            <person name="Ohm R.A."/>
            <person name="Bhattacharya S.S."/>
            <person name="Shirouzu T."/>
            <person name="Yoshinaga Y."/>
            <person name="Martin F.M."/>
            <person name="Grigoriev I.V."/>
            <person name="Hibbett D.S."/>
        </authorList>
    </citation>
    <scope>NUCLEOTIDE SEQUENCE [LARGE SCALE GENOMIC DNA]</scope>
    <source>
        <strain evidence="13 14">CBS 109695</strain>
    </source>
</reference>
<evidence type="ECO:0000256" key="11">
    <source>
        <dbReference type="SAM" id="MobiDB-lite"/>
    </source>
</evidence>
<dbReference type="InterPro" id="IPR017441">
    <property type="entry name" value="Protein_kinase_ATP_BS"/>
</dbReference>
<accession>A0A166HCW9</accession>
<evidence type="ECO:0000256" key="9">
    <source>
        <dbReference type="ARBA" id="ARBA00022840"/>
    </source>
</evidence>
<dbReference type="InterPro" id="IPR050494">
    <property type="entry name" value="Ser_Thr_dual-spec_kinase"/>
</dbReference>